<name>A0AAD5MJD3_PARTN</name>
<accession>A0AAD5MJD3</accession>
<keyword evidence="2" id="KW-1185">Reference proteome</keyword>
<comment type="caution">
    <text evidence="1">The sequence shown here is derived from an EMBL/GenBank/DDBJ whole genome shotgun (WGS) entry which is preliminary data.</text>
</comment>
<dbReference type="PANTHER" id="PTHR16056">
    <property type="entry name" value="REGULATOR OF MICROTUBULE DYNAMICS PROTEIN"/>
    <property type="match status" value="1"/>
</dbReference>
<dbReference type="AlphaFoldDB" id="A0AAD5MJD3"/>
<dbReference type="GO" id="GO:0071339">
    <property type="term" value="C:MLL1 complex"/>
    <property type="evidence" value="ECO:0007669"/>
    <property type="project" value="TreeGrafter"/>
</dbReference>
<evidence type="ECO:0008006" key="3">
    <source>
        <dbReference type="Google" id="ProtNLM"/>
    </source>
</evidence>
<evidence type="ECO:0000313" key="2">
    <source>
        <dbReference type="Proteomes" id="UP001196413"/>
    </source>
</evidence>
<evidence type="ECO:0000313" key="1">
    <source>
        <dbReference type="EMBL" id="KAJ1348709.1"/>
    </source>
</evidence>
<dbReference type="SUPFAM" id="SSF48371">
    <property type="entry name" value="ARM repeat"/>
    <property type="match status" value="1"/>
</dbReference>
<sequence>MVTKKKAKKNADFKKVKLKVGKKLKKTSTTDTTIKTKKVVLLSQLQEKHETSEKPLSYRGLSLDELCKQLGHFNKSVRNGALVGTKQLLMSRPDLVESHLRVLVPSVTRLIPHCGSDPALSGQLRALIRVICTASSHSMAAHFALFVAHLLHGLTHSEPGVRTFALSIISLLLCTYPGLCSKNTDLFAALVKFLRGSHRPRWNSPTFLEVIASFIKAYTPSRSDRKDVCTDIQLDMDSGDASSSVNFLKIFSKSNPFDFPVVTSSVSAVVSPLEVPESLLSLSEACAPILVMSLSEDQSGSFLGPTTSILSSLGAAALNLPNVFLVEDFIPRMCKIWESVKKVASSRKSRKVTHATQWLSAFC</sequence>
<dbReference type="InterPro" id="IPR011989">
    <property type="entry name" value="ARM-like"/>
</dbReference>
<gene>
    <name evidence="1" type="ORF">KIN20_038389</name>
</gene>
<dbReference type="EMBL" id="JAHQIW010000543">
    <property type="protein sequence ID" value="KAJ1348709.1"/>
    <property type="molecule type" value="Genomic_DNA"/>
</dbReference>
<proteinExistence type="predicted"/>
<dbReference type="InterPro" id="IPR016024">
    <property type="entry name" value="ARM-type_fold"/>
</dbReference>
<dbReference type="PANTHER" id="PTHR16056:SF2">
    <property type="entry name" value="TESTIS-EXPRESSED PROTEIN 10"/>
    <property type="match status" value="1"/>
</dbReference>
<protein>
    <recommendedName>
        <fullName evidence="3">Pre-rRNA-processing protein Ipi1 N-terminal domain-containing protein</fullName>
    </recommendedName>
</protein>
<dbReference type="Proteomes" id="UP001196413">
    <property type="component" value="Unassembled WGS sequence"/>
</dbReference>
<reference evidence="1" key="1">
    <citation type="submission" date="2021-06" db="EMBL/GenBank/DDBJ databases">
        <title>Parelaphostrongylus tenuis whole genome reference sequence.</title>
        <authorList>
            <person name="Garwood T.J."/>
            <person name="Larsen P.A."/>
            <person name="Fountain-Jones N.M."/>
            <person name="Garbe J.R."/>
            <person name="Macchietto M.G."/>
            <person name="Kania S.A."/>
            <person name="Gerhold R.W."/>
            <person name="Richards J.E."/>
            <person name="Wolf T.M."/>
        </authorList>
    </citation>
    <scope>NUCLEOTIDE SEQUENCE</scope>
    <source>
        <strain evidence="1">MNPRO001-30</strain>
        <tissue evidence="1">Meninges</tissue>
    </source>
</reference>
<dbReference type="Gene3D" id="1.25.10.10">
    <property type="entry name" value="Leucine-rich Repeat Variant"/>
    <property type="match status" value="1"/>
</dbReference>
<organism evidence="1 2">
    <name type="scientific">Parelaphostrongylus tenuis</name>
    <name type="common">Meningeal worm</name>
    <dbReference type="NCBI Taxonomy" id="148309"/>
    <lineage>
        <taxon>Eukaryota</taxon>
        <taxon>Metazoa</taxon>
        <taxon>Ecdysozoa</taxon>
        <taxon>Nematoda</taxon>
        <taxon>Chromadorea</taxon>
        <taxon>Rhabditida</taxon>
        <taxon>Rhabditina</taxon>
        <taxon>Rhabditomorpha</taxon>
        <taxon>Strongyloidea</taxon>
        <taxon>Metastrongylidae</taxon>
        <taxon>Parelaphostrongylus</taxon>
    </lineage>
</organism>